<evidence type="ECO:0000313" key="3">
    <source>
        <dbReference type="Proteomes" id="UP000026962"/>
    </source>
</evidence>
<accession>A0A0E0JNJ7</accession>
<reference evidence="2" key="1">
    <citation type="submission" date="2015-04" db="UniProtKB">
        <authorList>
            <consortium name="EnsemblPlants"/>
        </authorList>
    </citation>
    <scope>IDENTIFICATION</scope>
</reference>
<feature type="region of interest" description="Disordered" evidence="1">
    <location>
        <begin position="51"/>
        <end position="72"/>
    </location>
</feature>
<keyword evidence="3" id="KW-1185">Reference proteome</keyword>
<organism evidence="2">
    <name type="scientific">Oryza punctata</name>
    <name type="common">Red rice</name>
    <dbReference type="NCBI Taxonomy" id="4537"/>
    <lineage>
        <taxon>Eukaryota</taxon>
        <taxon>Viridiplantae</taxon>
        <taxon>Streptophyta</taxon>
        <taxon>Embryophyta</taxon>
        <taxon>Tracheophyta</taxon>
        <taxon>Spermatophyta</taxon>
        <taxon>Magnoliopsida</taxon>
        <taxon>Liliopsida</taxon>
        <taxon>Poales</taxon>
        <taxon>Poaceae</taxon>
        <taxon>BOP clade</taxon>
        <taxon>Oryzoideae</taxon>
        <taxon>Oryzeae</taxon>
        <taxon>Oryzinae</taxon>
        <taxon>Oryza</taxon>
    </lineage>
</organism>
<proteinExistence type="predicted"/>
<dbReference type="Proteomes" id="UP000026962">
    <property type="component" value="Chromosome 1"/>
</dbReference>
<sequence>MAAPHPHQLVSAAWRRPFYEWVKNRARNTKAEDVIDFFWKAYEVIVNSRRSSPTHRRIPGDPIPIPRATATPTSRASRLRRSWALPALAFTCFTLSGGSVAVAVAAATVEAAATAEAAATTTVAEGEAAAAEGMVAEAEEAAVGVDLAMADGMVAEEEGEEAAAAAVGGLVGHGGGLSPEQEARGLAMLLLAAPPRSFKETFDPAQKNWTRESLNGGENVLRRTDRLSWDCAPPGVDD</sequence>
<evidence type="ECO:0000313" key="2">
    <source>
        <dbReference type="EnsemblPlants" id="OPUNC01G29510.1"/>
    </source>
</evidence>
<dbReference type="HOGENOM" id="CLU_1167488_0_0_1"/>
<name>A0A0E0JNJ7_ORYPU</name>
<dbReference type="AlphaFoldDB" id="A0A0E0JNJ7"/>
<protein>
    <submittedName>
        <fullName evidence="2">Uncharacterized protein</fullName>
    </submittedName>
</protein>
<dbReference type="EnsemblPlants" id="OPUNC01G29510.1">
    <property type="protein sequence ID" value="OPUNC01G29510.1"/>
    <property type="gene ID" value="OPUNC01G29510"/>
</dbReference>
<reference evidence="2" key="2">
    <citation type="submission" date="2018-05" db="EMBL/GenBank/DDBJ databases">
        <title>OpunRS2 (Oryza punctata Reference Sequence Version 2).</title>
        <authorList>
            <person name="Zhang J."/>
            <person name="Kudrna D."/>
            <person name="Lee S."/>
            <person name="Talag J."/>
            <person name="Welchert J."/>
            <person name="Wing R.A."/>
        </authorList>
    </citation>
    <scope>NUCLEOTIDE SEQUENCE [LARGE SCALE GENOMIC DNA]</scope>
</reference>
<dbReference type="Gramene" id="OPUNC01G29510.1">
    <property type="protein sequence ID" value="OPUNC01G29510.1"/>
    <property type="gene ID" value="OPUNC01G29510"/>
</dbReference>
<evidence type="ECO:0000256" key="1">
    <source>
        <dbReference type="SAM" id="MobiDB-lite"/>
    </source>
</evidence>